<dbReference type="InterPro" id="IPR051678">
    <property type="entry name" value="AGP_Transferase"/>
</dbReference>
<keyword evidence="3" id="KW-0808">Transferase</keyword>
<dbReference type="VEuPathDB" id="FungiDB:I7I51_07436"/>
<feature type="region of interest" description="Disordered" evidence="1">
    <location>
        <begin position="43"/>
        <end position="74"/>
    </location>
</feature>
<evidence type="ECO:0000313" key="3">
    <source>
        <dbReference type="EMBL" id="QSS58017.1"/>
    </source>
</evidence>
<dbReference type="Gene3D" id="3.90.1200.10">
    <property type="match status" value="1"/>
</dbReference>
<dbReference type="PANTHER" id="PTHR21310:SF54">
    <property type="entry name" value="AMINOGLYCOSIDE PHOSPHOTRANSFERASE DOMAIN-CONTAINING PROTEIN"/>
    <property type="match status" value="1"/>
</dbReference>
<dbReference type="AlphaFoldDB" id="A0A8A1M1E6"/>
<dbReference type="Proteomes" id="UP000663671">
    <property type="component" value="Chromosome 2"/>
</dbReference>
<gene>
    <name evidence="3" type="ORF">I7I51_07436</name>
</gene>
<dbReference type="PANTHER" id="PTHR21310">
    <property type="entry name" value="AMINOGLYCOSIDE PHOSPHOTRANSFERASE-RELATED-RELATED"/>
    <property type="match status" value="1"/>
</dbReference>
<dbReference type="EMBL" id="CP069109">
    <property type="protein sequence ID" value="QSS58017.1"/>
    <property type="molecule type" value="Genomic_DNA"/>
</dbReference>
<name>A0A8A1M1E6_AJECA</name>
<dbReference type="InterPro" id="IPR011009">
    <property type="entry name" value="Kinase-like_dom_sf"/>
</dbReference>
<evidence type="ECO:0000313" key="4">
    <source>
        <dbReference type="Proteomes" id="UP000663671"/>
    </source>
</evidence>
<proteinExistence type="predicted"/>
<sequence length="322" mass="37344">MHITSGTSILSVPVQCTPDMLPNRPNEDFWQSSFFKKWPQLPSPEDVRDQARAQYQAGSAPDRRKTFGGTGPQWNPPPASFESMGLFVKWGANIMIAEGQTLYAIRHFLKGSVPVPELYGWRTDGGEVFLYMELVCGQTLEKVCDSLIPNERMKVCLQLHTYISNVQCLRQDPQDPFIGNIRREQLYDRAIGEQFMAEAGPFRSVKEFHDWFIFLCRRPMADPYFIPIEPFRADLPDDCTIKFTHGDLHPSNIMVSQSEPSQVVSIFDWEQSGWMPEYWEDRKAHYTAEFKGEWATKYLPMILHQYESTAEAWWWYTSSTGW</sequence>
<dbReference type="Pfam" id="PF01636">
    <property type="entry name" value="APH"/>
    <property type="match status" value="1"/>
</dbReference>
<accession>A0A8A1M1E6</accession>
<dbReference type="SUPFAM" id="SSF56112">
    <property type="entry name" value="Protein kinase-like (PK-like)"/>
    <property type="match status" value="1"/>
</dbReference>
<protein>
    <submittedName>
        <fullName evidence="3">Phosphotransferase enzyme family protein</fullName>
    </submittedName>
</protein>
<feature type="domain" description="Aminoglycoside phosphotransferase" evidence="2">
    <location>
        <begin position="105"/>
        <end position="278"/>
    </location>
</feature>
<dbReference type="OrthoDB" id="2906425at2759"/>
<reference evidence="3" key="1">
    <citation type="submission" date="2021-01" db="EMBL/GenBank/DDBJ databases">
        <title>Chromosome-level genome assembly of a human fungal pathogen reveals clustering of transcriptionally co-regulated genes.</title>
        <authorList>
            <person name="Voorhies M."/>
            <person name="Cohen S."/>
            <person name="Shea T.P."/>
            <person name="Petrus S."/>
            <person name="Munoz J.F."/>
            <person name="Poplawski S."/>
            <person name="Goldman W.E."/>
            <person name="Michael T."/>
            <person name="Cuomo C.A."/>
            <person name="Sil A."/>
            <person name="Beyhan S."/>
        </authorList>
    </citation>
    <scope>NUCLEOTIDE SEQUENCE</scope>
    <source>
        <strain evidence="3">WU24</strain>
    </source>
</reference>
<dbReference type="InterPro" id="IPR002575">
    <property type="entry name" value="Aminoglycoside_PTrfase"/>
</dbReference>
<dbReference type="GO" id="GO:0016740">
    <property type="term" value="F:transferase activity"/>
    <property type="evidence" value="ECO:0007669"/>
    <property type="project" value="UniProtKB-KW"/>
</dbReference>
<evidence type="ECO:0000256" key="1">
    <source>
        <dbReference type="SAM" id="MobiDB-lite"/>
    </source>
</evidence>
<organism evidence="3 4">
    <name type="scientific">Ajellomyces capsulatus</name>
    <name type="common">Darling's disease fungus</name>
    <name type="synonym">Histoplasma capsulatum</name>
    <dbReference type="NCBI Taxonomy" id="5037"/>
    <lineage>
        <taxon>Eukaryota</taxon>
        <taxon>Fungi</taxon>
        <taxon>Dikarya</taxon>
        <taxon>Ascomycota</taxon>
        <taxon>Pezizomycotina</taxon>
        <taxon>Eurotiomycetes</taxon>
        <taxon>Eurotiomycetidae</taxon>
        <taxon>Onygenales</taxon>
        <taxon>Ajellomycetaceae</taxon>
        <taxon>Histoplasma</taxon>
    </lineage>
</organism>
<evidence type="ECO:0000259" key="2">
    <source>
        <dbReference type="Pfam" id="PF01636"/>
    </source>
</evidence>